<protein>
    <submittedName>
        <fullName evidence="1">NAD-dependent protein deacetylase</fullName>
    </submittedName>
</protein>
<evidence type="ECO:0000313" key="2">
    <source>
        <dbReference type="Proteomes" id="UP000199749"/>
    </source>
</evidence>
<proteinExistence type="predicted"/>
<dbReference type="EMBL" id="CP022474">
    <property type="protein sequence ID" value="ASN59548.1"/>
    <property type="molecule type" value="Genomic_DNA"/>
</dbReference>
<sequence>MINSDYRATLQKMATTIKEADYVIVGGAAGMSAAAGPDWYNPGDPTYLEKFKAIEDKYHAGSIWRNGYLEQYTGKNWENRGDLWGFKLSLIHFVLHEPVYQPYQDLKAILKDKDYDLITTNQDVQFSKAFPNKDVATIQGDWSYFQCADKCHDQVYPNQTVVDQLFLQIKNGHLPENLIPRCPKCGAEMLEWVRGYEFLEGQHYNNQYAKYRQFIQKAEGKKTVYLELGVGMMTPMFIKEPFMNLTYQNPQATYITVNPKDAIVPRELTDRGIAVKYDLVKVLADLKECGISRVSAED</sequence>
<accession>A0AAC9ULW3</accession>
<evidence type="ECO:0000313" key="1">
    <source>
        <dbReference type="EMBL" id="ASN59548.1"/>
    </source>
</evidence>
<organism evidence="1 2">
    <name type="scientific">Latilactobacillus curvatus</name>
    <name type="common">Lactobacillus curvatus</name>
    <dbReference type="NCBI Taxonomy" id="28038"/>
    <lineage>
        <taxon>Bacteria</taxon>
        <taxon>Bacillati</taxon>
        <taxon>Bacillota</taxon>
        <taxon>Bacilli</taxon>
        <taxon>Lactobacillales</taxon>
        <taxon>Lactobacillaceae</taxon>
        <taxon>Latilactobacillus</taxon>
    </lineage>
</organism>
<dbReference type="AlphaFoldDB" id="A0AAC9ULW3"/>
<name>A0AAC9ULW3_LATCU</name>
<dbReference type="RefSeq" id="WP_089556356.1">
    <property type="nucleotide sequence ID" value="NZ_CP022474.1"/>
</dbReference>
<dbReference type="SUPFAM" id="SSF52467">
    <property type="entry name" value="DHS-like NAD/FAD-binding domain"/>
    <property type="match status" value="1"/>
</dbReference>
<gene>
    <name evidence="1" type="ORF">CG419_02460</name>
</gene>
<dbReference type="Gene3D" id="3.40.50.1220">
    <property type="entry name" value="TPP-binding domain"/>
    <property type="match status" value="1"/>
</dbReference>
<reference evidence="1 2" key="1">
    <citation type="submission" date="2017-07" db="EMBL/GenBank/DDBJ databases">
        <title>Lactobacillus curvatus MRS6 whole genome.</title>
        <authorList>
            <person name="Jans C."/>
            <person name="Lagler S."/>
            <person name="Lacroix C."/>
            <person name="Meile L."/>
            <person name="Stevens M.J.A."/>
        </authorList>
    </citation>
    <scope>NUCLEOTIDE SEQUENCE [LARGE SCALE GENOMIC DNA]</scope>
    <source>
        <strain evidence="1 2">MRS6</strain>
    </source>
</reference>
<dbReference type="Proteomes" id="UP000199749">
    <property type="component" value="Chromosome"/>
</dbReference>
<dbReference type="InterPro" id="IPR029035">
    <property type="entry name" value="DHS-like_NAD/FAD-binding_dom"/>
</dbReference>